<evidence type="ECO:0000256" key="1">
    <source>
        <dbReference type="SAM" id="MobiDB-lite"/>
    </source>
</evidence>
<proteinExistence type="predicted"/>
<feature type="region of interest" description="Disordered" evidence="1">
    <location>
        <begin position="66"/>
        <end position="101"/>
    </location>
</feature>
<accession>A0A2T7A6I5</accession>
<gene>
    <name evidence="2" type="ORF">B9Z19DRAFT_1061049</name>
</gene>
<organism evidence="2 3">
    <name type="scientific">Tuber borchii</name>
    <name type="common">White truffle</name>
    <dbReference type="NCBI Taxonomy" id="42251"/>
    <lineage>
        <taxon>Eukaryota</taxon>
        <taxon>Fungi</taxon>
        <taxon>Dikarya</taxon>
        <taxon>Ascomycota</taxon>
        <taxon>Pezizomycotina</taxon>
        <taxon>Pezizomycetes</taxon>
        <taxon>Pezizales</taxon>
        <taxon>Tuberaceae</taxon>
        <taxon>Tuber</taxon>
    </lineage>
</organism>
<feature type="compositionally biased region" description="Polar residues" evidence="1">
    <location>
        <begin position="74"/>
        <end position="93"/>
    </location>
</feature>
<name>A0A2T7A6I5_TUBBO</name>
<evidence type="ECO:0000313" key="3">
    <source>
        <dbReference type="Proteomes" id="UP000244722"/>
    </source>
</evidence>
<reference evidence="2 3" key="1">
    <citation type="submission" date="2017-04" db="EMBL/GenBank/DDBJ databases">
        <title>Draft genome sequence of Tuber borchii Vittad., a whitish edible truffle.</title>
        <authorList>
            <consortium name="DOE Joint Genome Institute"/>
            <person name="Murat C."/>
            <person name="Kuo A."/>
            <person name="Barry K.W."/>
            <person name="Clum A."/>
            <person name="Dockter R.B."/>
            <person name="Fauchery L."/>
            <person name="Iotti M."/>
            <person name="Kohler A."/>
            <person name="Labutti K."/>
            <person name="Lindquist E.A."/>
            <person name="Lipzen A."/>
            <person name="Ohm R.A."/>
            <person name="Wang M."/>
            <person name="Grigoriev I.V."/>
            <person name="Zambonelli A."/>
            <person name="Martin F.M."/>
        </authorList>
    </citation>
    <scope>NUCLEOTIDE SEQUENCE [LARGE SCALE GENOMIC DNA]</scope>
    <source>
        <strain evidence="2 3">Tbo3840</strain>
    </source>
</reference>
<evidence type="ECO:0000313" key="2">
    <source>
        <dbReference type="EMBL" id="PUU83357.1"/>
    </source>
</evidence>
<sequence length="227" mass="25288">MSPRPFISYTLVDFSLKTLSTASNVHPLAGLLQFHHPKKLQPERTTFNQKQSDSGLQIMSSYRNEGMSEHSMPSDISSFSKGKRTTPQASISFSDPLRALPPPPPPIQVHVRLPVPSPVACLLLKEKHPAGWSTKYRNHTQSNYNPNPNNAHKVNQADRVGMIDLVEDNNAEEGRKSRAAEFGSHARNTGITEERFVAQKVAIWEWMWVAKQTGDNIGVGTPYPVPL</sequence>
<dbReference type="AlphaFoldDB" id="A0A2T7A6I5"/>
<protein>
    <submittedName>
        <fullName evidence="2">Uncharacterized protein</fullName>
    </submittedName>
</protein>
<comment type="caution">
    <text evidence="2">The sequence shown here is derived from an EMBL/GenBank/DDBJ whole genome shotgun (WGS) entry which is preliminary data.</text>
</comment>
<keyword evidence="3" id="KW-1185">Reference proteome</keyword>
<dbReference type="Proteomes" id="UP000244722">
    <property type="component" value="Unassembled WGS sequence"/>
</dbReference>
<dbReference type="EMBL" id="NESQ01000014">
    <property type="protein sequence ID" value="PUU83357.1"/>
    <property type="molecule type" value="Genomic_DNA"/>
</dbReference>